<keyword evidence="2" id="KW-0812">Transmembrane</keyword>
<name>A0A0K9PND7_ZOSMR</name>
<keyword evidence="2" id="KW-0472">Membrane</keyword>
<feature type="transmembrane region" description="Helical" evidence="2">
    <location>
        <begin position="26"/>
        <end position="54"/>
    </location>
</feature>
<keyword evidence="4" id="KW-1185">Reference proteome</keyword>
<gene>
    <name evidence="3" type="ORF">ZOSMA_19G00660</name>
</gene>
<proteinExistence type="predicted"/>
<comment type="caution">
    <text evidence="3">The sequence shown here is derived from an EMBL/GenBank/DDBJ whole genome shotgun (WGS) entry which is preliminary data.</text>
</comment>
<keyword evidence="2" id="KW-1133">Transmembrane helix</keyword>
<protein>
    <submittedName>
        <fullName evidence="3">Uncharacterized protein</fullName>
    </submittedName>
</protein>
<organism evidence="3 4">
    <name type="scientific">Zostera marina</name>
    <name type="common">Eelgrass</name>
    <dbReference type="NCBI Taxonomy" id="29655"/>
    <lineage>
        <taxon>Eukaryota</taxon>
        <taxon>Viridiplantae</taxon>
        <taxon>Streptophyta</taxon>
        <taxon>Embryophyta</taxon>
        <taxon>Tracheophyta</taxon>
        <taxon>Spermatophyta</taxon>
        <taxon>Magnoliopsida</taxon>
        <taxon>Liliopsida</taxon>
        <taxon>Zosteraceae</taxon>
        <taxon>Zostera</taxon>
    </lineage>
</organism>
<evidence type="ECO:0000313" key="3">
    <source>
        <dbReference type="EMBL" id="KMZ70484.1"/>
    </source>
</evidence>
<dbReference type="AlphaFoldDB" id="A0A0K9PND7"/>
<reference evidence="4" key="1">
    <citation type="journal article" date="2016" name="Nature">
        <title>The genome of the seagrass Zostera marina reveals angiosperm adaptation to the sea.</title>
        <authorList>
            <person name="Olsen J.L."/>
            <person name="Rouze P."/>
            <person name="Verhelst B."/>
            <person name="Lin Y.-C."/>
            <person name="Bayer T."/>
            <person name="Collen J."/>
            <person name="Dattolo E."/>
            <person name="De Paoli E."/>
            <person name="Dittami S."/>
            <person name="Maumus F."/>
            <person name="Michel G."/>
            <person name="Kersting A."/>
            <person name="Lauritano C."/>
            <person name="Lohaus R."/>
            <person name="Toepel M."/>
            <person name="Tonon T."/>
            <person name="Vanneste K."/>
            <person name="Amirebrahimi M."/>
            <person name="Brakel J."/>
            <person name="Bostroem C."/>
            <person name="Chovatia M."/>
            <person name="Grimwood J."/>
            <person name="Jenkins J.W."/>
            <person name="Jueterbock A."/>
            <person name="Mraz A."/>
            <person name="Stam W.T."/>
            <person name="Tice H."/>
            <person name="Bornberg-Bauer E."/>
            <person name="Green P.J."/>
            <person name="Pearson G.A."/>
            <person name="Procaccini G."/>
            <person name="Duarte C.M."/>
            <person name="Schmutz J."/>
            <person name="Reusch T.B.H."/>
            <person name="Van de Peer Y."/>
        </authorList>
    </citation>
    <scope>NUCLEOTIDE SEQUENCE [LARGE SCALE GENOMIC DNA]</scope>
    <source>
        <strain evidence="4">cv. Finnish</strain>
    </source>
</reference>
<accession>A0A0K9PND7</accession>
<dbReference type="EMBL" id="LFYR01000728">
    <property type="protein sequence ID" value="KMZ70484.1"/>
    <property type="molecule type" value="Genomic_DNA"/>
</dbReference>
<dbReference type="Proteomes" id="UP000036987">
    <property type="component" value="Unassembled WGS sequence"/>
</dbReference>
<evidence type="ECO:0000256" key="1">
    <source>
        <dbReference type="SAM" id="MobiDB-lite"/>
    </source>
</evidence>
<feature type="region of interest" description="Disordered" evidence="1">
    <location>
        <begin position="74"/>
        <end position="104"/>
    </location>
</feature>
<feature type="compositionally biased region" description="Polar residues" evidence="1">
    <location>
        <begin position="75"/>
        <end position="87"/>
    </location>
</feature>
<evidence type="ECO:0000256" key="2">
    <source>
        <dbReference type="SAM" id="Phobius"/>
    </source>
</evidence>
<evidence type="ECO:0000313" key="4">
    <source>
        <dbReference type="Proteomes" id="UP000036987"/>
    </source>
</evidence>
<sequence length="116" mass="13589">MTYTLFLPWLSFVVKRIGSGGHYSFIVFIIIIISCGAGSRVVHMAFLAPITTHFPHRLRRRRYRYRCLLPMTFPDFSSKTLGPNQDVKQQKHRNKQPHPPHPYCSSIKTTRRMELC</sequence>